<dbReference type="AlphaFoldDB" id="A0A4Y8NB63"/>
<accession>A0A4Y8NB63</accession>
<organism evidence="2 3">
    <name type="scientific">Paraburkholderia dipogonis</name>
    <dbReference type="NCBI Taxonomy" id="1211383"/>
    <lineage>
        <taxon>Bacteria</taxon>
        <taxon>Pseudomonadati</taxon>
        <taxon>Pseudomonadota</taxon>
        <taxon>Betaproteobacteria</taxon>
        <taxon>Burkholderiales</taxon>
        <taxon>Burkholderiaceae</taxon>
        <taxon>Paraburkholderia</taxon>
    </lineage>
</organism>
<dbReference type="EMBL" id="SNVI01000001">
    <property type="protein sequence ID" value="TFE46925.1"/>
    <property type="molecule type" value="Genomic_DNA"/>
</dbReference>
<evidence type="ECO:0000313" key="3">
    <source>
        <dbReference type="Proteomes" id="UP000297385"/>
    </source>
</evidence>
<reference evidence="2 3" key="1">
    <citation type="submission" date="2019-03" db="EMBL/GenBank/DDBJ databases">
        <title>Complete Genome Sequence of Paraburkholderia dipogonis ICMP 19430T, a Nitrogen-fixing Symbiont of the South African Invasive Legume Dipogon lignosus in New Zealand.</title>
        <authorList>
            <person name="De Meyer S.E."/>
        </authorList>
    </citation>
    <scope>NUCLEOTIDE SEQUENCE [LARGE SCALE GENOMIC DNA]</scope>
    <source>
        <strain evidence="2 3">ICMP 19430</strain>
    </source>
</reference>
<protein>
    <submittedName>
        <fullName evidence="2">Uncharacterized protein</fullName>
    </submittedName>
</protein>
<feature type="region of interest" description="Disordered" evidence="1">
    <location>
        <begin position="46"/>
        <end position="68"/>
    </location>
</feature>
<evidence type="ECO:0000256" key="1">
    <source>
        <dbReference type="SAM" id="MobiDB-lite"/>
    </source>
</evidence>
<name>A0A4Y8NB63_9BURK</name>
<comment type="caution">
    <text evidence="2">The sequence shown here is derived from an EMBL/GenBank/DDBJ whole genome shotgun (WGS) entry which is preliminary data.</text>
</comment>
<dbReference type="GeneID" id="97310587"/>
<gene>
    <name evidence="2" type="ORF">E2553_18905</name>
</gene>
<dbReference type="RefSeq" id="WP_134458444.1">
    <property type="nucleotide sequence ID" value="NZ_JBHMFL010000122.1"/>
</dbReference>
<proteinExistence type="predicted"/>
<sequence>MKPPLILTVVIRSPVYAALAGELAAFAEPRARAGWLKRLAEEGARAAGGGLPDSGAGRSRVPLAPPPSVDSSHFDIRLAIREEEFPHLYAALGGECNSRARAALLRRYAQEALRGVRSERMPAEVTRVAAVQAEEVRTTADDLDALSLPAGVVPRDFLAGFGGSVLE</sequence>
<evidence type="ECO:0000313" key="2">
    <source>
        <dbReference type="EMBL" id="TFE46925.1"/>
    </source>
</evidence>
<dbReference type="Proteomes" id="UP000297385">
    <property type="component" value="Unassembled WGS sequence"/>
</dbReference>